<dbReference type="EMBL" id="RBNI01003000">
    <property type="protein sequence ID" value="RUP48760.1"/>
    <property type="molecule type" value="Genomic_DNA"/>
</dbReference>
<feature type="compositionally biased region" description="Low complexity" evidence="1">
    <location>
        <begin position="16"/>
        <end position="29"/>
    </location>
</feature>
<dbReference type="Proteomes" id="UP000268093">
    <property type="component" value="Unassembled WGS sequence"/>
</dbReference>
<comment type="caution">
    <text evidence="2">The sequence shown here is derived from an EMBL/GenBank/DDBJ whole genome shotgun (WGS) entry which is preliminary data.</text>
</comment>
<accession>A0A433DD29</accession>
<dbReference type="AlphaFoldDB" id="A0A433DD29"/>
<evidence type="ECO:0000313" key="2">
    <source>
        <dbReference type="EMBL" id="RUP48760.1"/>
    </source>
</evidence>
<sequence>MEATKRKYEEAHGNLDAENNPLNPDLNLQNEDDDAGEYVPYVPLKQRRDAKLMKLVNHRRAPEPAVQDEPSDDEDAPKAGPKATQSLLDQAAEVRKKQALHGWYNPYLFGSDWNEQNSLE</sequence>
<keyword evidence="3" id="KW-1185">Reference proteome</keyword>
<proteinExistence type="predicted"/>
<organism evidence="2 3">
    <name type="scientific">Jimgerdemannia flammicorona</name>
    <dbReference type="NCBI Taxonomy" id="994334"/>
    <lineage>
        <taxon>Eukaryota</taxon>
        <taxon>Fungi</taxon>
        <taxon>Fungi incertae sedis</taxon>
        <taxon>Mucoromycota</taxon>
        <taxon>Mucoromycotina</taxon>
        <taxon>Endogonomycetes</taxon>
        <taxon>Endogonales</taxon>
        <taxon>Endogonaceae</taxon>
        <taxon>Jimgerdemannia</taxon>
    </lineage>
</organism>
<feature type="compositionally biased region" description="Basic and acidic residues" evidence="1">
    <location>
        <begin position="1"/>
        <end position="15"/>
    </location>
</feature>
<feature type="region of interest" description="Disordered" evidence="1">
    <location>
        <begin position="1"/>
        <end position="39"/>
    </location>
</feature>
<evidence type="ECO:0000256" key="1">
    <source>
        <dbReference type="SAM" id="MobiDB-lite"/>
    </source>
</evidence>
<name>A0A433DD29_9FUNG</name>
<feature type="region of interest" description="Disordered" evidence="1">
    <location>
        <begin position="57"/>
        <end position="88"/>
    </location>
</feature>
<dbReference type="OrthoDB" id="196131at2759"/>
<evidence type="ECO:0000313" key="3">
    <source>
        <dbReference type="Proteomes" id="UP000268093"/>
    </source>
</evidence>
<protein>
    <submittedName>
        <fullName evidence="2">Uncharacterized protein</fullName>
    </submittedName>
</protein>
<reference evidence="2 3" key="1">
    <citation type="journal article" date="2018" name="New Phytol.">
        <title>Phylogenomics of Endogonaceae and evolution of mycorrhizas within Mucoromycota.</title>
        <authorList>
            <person name="Chang Y."/>
            <person name="Desiro A."/>
            <person name="Na H."/>
            <person name="Sandor L."/>
            <person name="Lipzen A."/>
            <person name="Clum A."/>
            <person name="Barry K."/>
            <person name="Grigoriev I.V."/>
            <person name="Martin F.M."/>
            <person name="Stajich J.E."/>
            <person name="Smith M.E."/>
            <person name="Bonito G."/>
            <person name="Spatafora J.W."/>
        </authorList>
    </citation>
    <scope>NUCLEOTIDE SEQUENCE [LARGE SCALE GENOMIC DNA]</scope>
    <source>
        <strain evidence="2 3">GMNB39</strain>
    </source>
</reference>
<gene>
    <name evidence="2" type="ORF">BC936DRAFT_144044</name>
</gene>